<dbReference type="EMBL" id="FRCA01000001">
    <property type="protein sequence ID" value="SHL46573.1"/>
    <property type="molecule type" value="Genomic_DNA"/>
</dbReference>
<dbReference type="GO" id="GO:0009117">
    <property type="term" value="P:nucleotide metabolic process"/>
    <property type="evidence" value="ECO:0007669"/>
    <property type="project" value="UniProtKB-KW"/>
</dbReference>
<feature type="active site" description="Proton donor" evidence="5">
    <location>
        <position position="205"/>
    </location>
</feature>
<evidence type="ECO:0000313" key="10">
    <source>
        <dbReference type="Proteomes" id="UP000321726"/>
    </source>
</evidence>
<dbReference type="Proteomes" id="UP000321726">
    <property type="component" value="Unassembled WGS sequence"/>
</dbReference>
<feature type="binding site" evidence="5">
    <location>
        <position position="202"/>
    </location>
    <ligand>
        <name>Zn(2+)</name>
        <dbReference type="ChEBI" id="CHEBI:29105"/>
        <note>catalytic</note>
    </ligand>
</feature>
<evidence type="ECO:0000313" key="9">
    <source>
        <dbReference type="Proteomes" id="UP000184123"/>
    </source>
</evidence>
<dbReference type="SUPFAM" id="SSF51556">
    <property type="entry name" value="Metallo-dependent hydrolases"/>
    <property type="match status" value="1"/>
</dbReference>
<keyword evidence="2 5" id="KW-0378">Hydrolase</keyword>
<dbReference type="AlphaFoldDB" id="A0A1M7AV11"/>
<keyword evidence="1 5" id="KW-0479">Metal-binding</keyword>
<dbReference type="PANTHER" id="PTHR43114:SF6">
    <property type="entry name" value="ADENINE DEAMINASE"/>
    <property type="match status" value="1"/>
</dbReference>
<dbReference type="PANTHER" id="PTHR43114">
    <property type="entry name" value="ADENINE DEAMINASE"/>
    <property type="match status" value="1"/>
</dbReference>
<dbReference type="HAMAP" id="MF_01962">
    <property type="entry name" value="Adenine_deaminase"/>
    <property type="match status" value="1"/>
</dbReference>
<dbReference type="CDD" id="cd01320">
    <property type="entry name" value="ADA"/>
    <property type="match status" value="1"/>
</dbReference>
<dbReference type="STRING" id="44933.SAMN05660971_00654"/>
<reference evidence="7 10" key="2">
    <citation type="submission" date="2019-07" db="EMBL/GenBank/DDBJ databases">
        <title>Whole genome shotgun sequence of Halomonas cupida NBRC 102219.</title>
        <authorList>
            <person name="Hosoyama A."/>
            <person name="Uohara A."/>
            <person name="Ohji S."/>
            <person name="Ichikawa N."/>
        </authorList>
    </citation>
    <scope>NUCLEOTIDE SEQUENCE [LARGE SCALE GENOMIC DNA]</scope>
    <source>
        <strain evidence="7 10">NBRC 102219</strain>
    </source>
</reference>
<dbReference type="GO" id="GO:0008270">
    <property type="term" value="F:zinc ion binding"/>
    <property type="evidence" value="ECO:0007669"/>
    <property type="project" value="UniProtKB-UniRule"/>
</dbReference>
<comment type="cofactor">
    <cofactor evidence="5">
        <name>Zn(2+)</name>
        <dbReference type="ChEBI" id="CHEBI:29105"/>
    </cofactor>
    <text evidence="5">Binds 1 zinc ion per subunit.</text>
</comment>
<dbReference type="InterPro" id="IPR001365">
    <property type="entry name" value="A_deaminase_dom"/>
</dbReference>
<dbReference type="OrthoDB" id="105475at2"/>
<dbReference type="InterPro" id="IPR032466">
    <property type="entry name" value="Metal_Hydrolase"/>
</dbReference>
<dbReference type="GO" id="GO:0043103">
    <property type="term" value="P:hypoxanthine salvage"/>
    <property type="evidence" value="ECO:0007669"/>
    <property type="project" value="UniProtKB-UniRule"/>
</dbReference>
<reference evidence="8 9" key="1">
    <citation type="submission" date="2016-11" db="EMBL/GenBank/DDBJ databases">
        <authorList>
            <person name="Jaros S."/>
            <person name="Januszkiewicz K."/>
            <person name="Wedrychowicz H."/>
        </authorList>
    </citation>
    <scope>NUCLEOTIDE SEQUENCE [LARGE SCALE GENOMIC DNA]</scope>
    <source>
        <strain evidence="8 9">DSM 4740</strain>
    </source>
</reference>
<evidence type="ECO:0000256" key="3">
    <source>
        <dbReference type="ARBA" id="ARBA00022833"/>
    </source>
</evidence>
<evidence type="ECO:0000256" key="1">
    <source>
        <dbReference type="ARBA" id="ARBA00022723"/>
    </source>
</evidence>
<dbReference type="RefSeq" id="WP_073433547.1">
    <property type="nucleotide sequence ID" value="NZ_BJXU01000005.1"/>
</dbReference>
<dbReference type="Gene3D" id="3.20.20.140">
    <property type="entry name" value="Metal-dependent hydrolases"/>
    <property type="match status" value="1"/>
</dbReference>
<accession>A0A1M7AV11</accession>
<feature type="binding site" evidence="5">
    <location>
        <position position="24"/>
    </location>
    <ligand>
        <name>Zn(2+)</name>
        <dbReference type="ChEBI" id="CHEBI:29105"/>
        <note>catalytic</note>
    </ligand>
</feature>
<dbReference type="InterPro" id="IPR028892">
    <property type="entry name" value="ADE"/>
</dbReference>
<evidence type="ECO:0000313" key="8">
    <source>
        <dbReference type="EMBL" id="SHL46573.1"/>
    </source>
</evidence>
<dbReference type="Proteomes" id="UP000184123">
    <property type="component" value="Unassembled WGS sequence"/>
</dbReference>
<dbReference type="GO" id="GO:0005829">
    <property type="term" value="C:cytosol"/>
    <property type="evidence" value="ECO:0007669"/>
    <property type="project" value="TreeGrafter"/>
</dbReference>
<feature type="binding site" evidence="5">
    <location>
        <position position="284"/>
    </location>
    <ligand>
        <name>substrate</name>
    </ligand>
</feature>
<proteinExistence type="inferred from homology"/>
<dbReference type="EMBL" id="BJXU01000005">
    <property type="protein sequence ID" value="GEN22247.1"/>
    <property type="molecule type" value="Genomic_DNA"/>
</dbReference>
<evidence type="ECO:0000256" key="2">
    <source>
        <dbReference type="ARBA" id="ARBA00022801"/>
    </source>
</evidence>
<feature type="binding site" evidence="5">
    <location>
        <position position="22"/>
    </location>
    <ligand>
        <name>Zn(2+)</name>
        <dbReference type="ChEBI" id="CHEBI:29105"/>
        <note>catalytic</note>
    </ligand>
</feature>
<gene>
    <name evidence="7" type="ORF">HCU01_01960</name>
    <name evidence="8" type="ORF">SAMN05660971_00654</name>
</gene>
<keyword evidence="10" id="KW-1185">Reference proteome</keyword>
<keyword evidence="3 5" id="KW-0862">Zinc</keyword>
<name>A0A1M7AV11_9GAMM</name>
<feature type="domain" description="Adenosine deaminase" evidence="6">
    <location>
        <begin position="17"/>
        <end position="336"/>
    </location>
</feature>
<dbReference type="GO" id="GO:0000034">
    <property type="term" value="F:adenine deaminase activity"/>
    <property type="evidence" value="ECO:0007669"/>
    <property type="project" value="UniProtKB-UniRule"/>
</dbReference>
<evidence type="ECO:0000313" key="7">
    <source>
        <dbReference type="EMBL" id="GEN22247.1"/>
    </source>
</evidence>
<dbReference type="NCBIfam" id="NF006850">
    <property type="entry name" value="PRK09358.1-6"/>
    <property type="match status" value="1"/>
</dbReference>
<evidence type="ECO:0000256" key="4">
    <source>
        <dbReference type="ARBA" id="ARBA00023080"/>
    </source>
</evidence>
<dbReference type="Pfam" id="PF00962">
    <property type="entry name" value="A_deaminase"/>
    <property type="match status" value="1"/>
</dbReference>
<comment type="catalytic activity">
    <reaction evidence="5">
        <text>adenine + H2O + H(+) = hypoxanthine + NH4(+)</text>
        <dbReference type="Rhea" id="RHEA:23688"/>
        <dbReference type="ChEBI" id="CHEBI:15377"/>
        <dbReference type="ChEBI" id="CHEBI:15378"/>
        <dbReference type="ChEBI" id="CHEBI:16708"/>
        <dbReference type="ChEBI" id="CHEBI:17368"/>
        <dbReference type="ChEBI" id="CHEBI:28938"/>
        <dbReference type="EC" id="3.5.4.2"/>
    </reaction>
</comment>
<dbReference type="InterPro" id="IPR006330">
    <property type="entry name" value="Ado/ade_deaminase"/>
</dbReference>
<dbReference type="NCBIfam" id="TIGR01430">
    <property type="entry name" value="aden_deam"/>
    <property type="match status" value="1"/>
</dbReference>
<evidence type="ECO:0000256" key="5">
    <source>
        <dbReference type="HAMAP-Rule" id="MF_01962"/>
    </source>
</evidence>
<feature type="site" description="Important for catalytic activity" evidence="5">
    <location>
        <position position="226"/>
    </location>
</feature>
<comment type="function">
    <text evidence="5">Catalyzes the hydrolytic deamination of adenine to hypoxanthine. Plays an important role in the purine salvage pathway and in nitrogen catabolism.</text>
</comment>
<keyword evidence="4 5" id="KW-0546">Nucleotide metabolism</keyword>
<comment type="similarity">
    <text evidence="5">Belongs to the metallo-dependent hydrolases superfamily. Adenosine and AMP deaminases family. Adenine deaminase type 2 subfamily.</text>
</comment>
<dbReference type="GO" id="GO:0006146">
    <property type="term" value="P:adenine catabolic process"/>
    <property type="evidence" value="ECO:0007669"/>
    <property type="project" value="UniProtKB-UniRule"/>
</dbReference>
<feature type="binding site" evidence="5">
    <location>
        <position position="283"/>
    </location>
    <ligand>
        <name>Zn(2+)</name>
        <dbReference type="ChEBI" id="CHEBI:29105"/>
        <note>catalytic</note>
    </ligand>
</feature>
<dbReference type="EC" id="3.5.4.2" evidence="5"/>
<protein>
    <recommendedName>
        <fullName evidence="5">Adenine deaminase</fullName>
        <shortName evidence="5">ADE</shortName>
        <ecNumber evidence="5">3.5.4.2</ecNumber>
    </recommendedName>
    <alternativeName>
        <fullName evidence="5">Adenine aminohydrolase</fullName>
        <shortName evidence="5">AAH</shortName>
    </alternativeName>
</protein>
<sequence>MSNNRQAGVDDFLTRLPKVELHLHIEGTLEPELMFALAERNGVELPYADVEAARAAYDFSDLQSFLDLYFLGMSVLITARDFHDLAMDYFRRAAAEGVVHVEMHVDPQAHLARGVSLDTVMQGLISASRVARDELDLSTAMILAFLRDQPVEDALKVLEQAGPWLEHFSAVGLDSAEQGNPPSLFREVFARAGQLGLARVAHAGEEGPPSYIREALDELDVCRIDHGVRAVEDVELLERLSDEGVVLTVCPLSNVRLKVVDHLEQHSLPRMIDAGLNITLNSDDPAYFGGGMRDNFAACQRAFGWSDETMRWLASNAIEAAFMDESRRDALRARLADTW</sequence>
<organism evidence="8 9">
    <name type="scientific">Halomonas cupida</name>
    <dbReference type="NCBI Taxonomy" id="44933"/>
    <lineage>
        <taxon>Bacteria</taxon>
        <taxon>Pseudomonadati</taxon>
        <taxon>Pseudomonadota</taxon>
        <taxon>Gammaproteobacteria</taxon>
        <taxon>Oceanospirillales</taxon>
        <taxon>Halomonadaceae</taxon>
        <taxon>Halomonas</taxon>
    </lineage>
</organism>
<evidence type="ECO:0000259" key="6">
    <source>
        <dbReference type="Pfam" id="PF00962"/>
    </source>
</evidence>